<feature type="compositionally biased region" description="Pro residues" evidence="1">
    <location>
        <begin position="67"/>
        <end position="88"/>
    </location>
</feature>
<proteinExistence type="predicted"/>
<dbReference type="Pfam" id="PF11369">
    <property type="entry name" value="DUF3160"/>
    <property type="match status" value="1"/>
</dbReference>
<organism evidence="3 4">
    <name type="scientific">Pendulispora rubella</name>
    <dbReference type="NCBI Taxonomy" id="2741070"/>
    <lineage>
        <taxon>Bacteria</taxon>
        <taxon>Pseudomonadati</taxon>
        <taxon>Myxococcota</taxon>
        <taxon>Myxococcia</taxon>
        <taxon>Myxococcales</taxon>
        <taxon>Sorangiineae</taxon>
        <taxon>Pendulisporaceae</taxon>
        <taxon>Pendulispora</taxon>
    </lineage>
</organism>
<keyword evidence="4" id="KW-1185">Reference proteome</keyword>
<feature type="signal peptide" evidence="2">
    <location>
        <begin position="1"/>
        <end position="29"/>
    </location>
</feature>
<dbReference type="InterPro" id="IPR022601">
    <property type="entry name" value="DUF3160"/>
</dbReference>
<dbReference type="Proteomes" id="UP001374803">
    <property type="component" value="Chromosome"/>
</dbReference>
<evidence type="ECO:0000256" key="1">
    <source>
        <dbReference type="SAM" id="MobiDB-lite"/>
    </source>
</evidence>
<evidence type="ECO:0000256" key="2">
    <source>
        <dbReference type="SAM" id="SignalP"/>
    </source>
</evidence>
<name>A0ABZ2LF61_9BACT</name>
<evidence type="ECO:0000313" key="4">
    <source>
        <dbReference type="Proteomes" id="UP001374803"/>
    </source>
</evidence>
<accession>A0ABZ2LF61</accession>
<gene>
    <name evidence="3" type="ORF">LVJ94_20395</name>
</gene>
<sequence length="881" mass="94708">MTHLPSSCRRFACLALVAVVASDCSRAPAAAPSHAEDAEAPAPAELTREEICAATPAAVGEALPGGQPVPPPSVRVEPPPGPRRSPPPDWAICGDTEGTMACSSVDTPPDPKDLCFVANANIARAEREMRAARPTPALASKASKPWDGSRPVQYMDHVAAHLHFTAEEKERLRTNGFVALDRFTNSTYMLAYHNIFQEQLPVYVSIDSILHTIFRGNGVLLRDIEISQLGPKLVKSLDRLRKTLRNARAIYGKETAGDLDVYLGVAYALLHGYASDKPVSLFDNEEPISDLAHRGFGAEGLADVELFGRTRVVDFGQFAPRGHYATNGADRIGPDSSYVTLEQYFRSMMWLSRLEFNLVSRSCRSSQPGASPDPTETPREAKDALALADLAARAGVLDDIRAFETVYSTFAGAREDVSIFDLLNLTRKAGIGPNDPNAQPKLAAAIGQGFQRHARIHYMPQDATVLPAIATLFGPRIVPDIAPLTAVVHDALPNRTHLGAGDVGFVLGHDRAAAYLADKVPGLEAALGKARTQFHGAVAGKGDLYGLWLRAVERLAETPRGVLPSFMKKDAYADMRLNSALVGYGQIRHNYVLVAGQGYDSWGCEIPDGWVEPALGTYDALIAYARAAKRIDPQAARYFSRVETVLSTLRSIVVTELSGAPLSEPQRRWLGMVTEYAPQGLGDSGGPPSFTGWYFDLFPDRGHGAEADADFVADYFTLTNAGEVAHLGAESPRLAAFVVDVGGEPRVMVGPVAKGYEIATSLSDRLNDEQAREAQGKKAPWGASYFVAAPEPPPLSTTVATCKDDVRIVVRSPKDLGDVRVAALDHHGDAVTVAATAHVTAGQPKVLAFRPKGKPEGFHVHVVGAAYDTVVPVAKVSRDLY</sequence>
<keyword evidence="2" id="KW-0732">Signal</keyword>
<reference evidence="3" key="1">
    <citation type="submission" date="2021-12" db="EMBL/GenBank/DDBJ databases">
        <title>Discovery of the Pendulisporaceae a myxobacterial family with distinct sporulation behavior and unique specialized metabolism.</title>
        <authorList>
            <person name="Garcia R."/>
            <person name="Popoff A."/>
            <person name="Bader C.D."/>
            <person name="Loehr J."/>
            <person name="Walesch S."/>
            <person name="Walt C."/>
            <person name="Boldt J."/>
            <person name="Bunk B."/>
            <person name="Haeckl F.J.F.P.J."/>
            <person name="Gunesch A.P."/>
            <person name="Birkelbach J."/>
            <person name="Nuebel U."/>
            <person name="Pietschmann T."/>
            <person name="Bach T."/>
            <person name="Mueller R."/>
        </authorList>
    </citation>
    <scope>NUCLEOTIDE SEQUENCE</scope>
    <source>
        <strain evidence="3">MSr11367</strain>
    </source>
</reference>
<feature type="chain" id="PRO_5047117783" evidence="2">
    <location>
        <begin position="30"/>
        <end position="881"/>
    </location>
</feature>
<dbReference type="SMART" id="SM01325">
    <property type="entry name" value="DUF3160"/>
    <property type="match status" value="1"/>
</dbReference>
<protein>
    <submittedName>
        <fullName evidence="3">DUF3160 domain-containing protein</fullName>
    </submittedName>
</protein>
<dbReference type="RefSeq" id="WP_394839248.1">
    <property type="nucleotide sequence ID" value="NZ_CP089929.1"/>
</dbReference>
<evidence type="ECO:0000313" key="3">
    <source>
        <dbReference type="EMBL" id="WXB09578.1"/>
    </source>
</evidence>
<feature type="region of interest" description="Disordered" evidence="1">
    <location>
        <begin position="60"/>
        <end position="88"/>
    </location>
</feature>
<dbReference type="EMBL" id="CP089983">
    <property type="protein sequence ID" value="WXB09578.1"/>
    <property type="molecule type" value="Genomic_DNA"/>
</dbReference>